<keyword evidence="5" id="KW-0238">DNA-binding</keyword>
<dbReference type="GO" id="GO:0003677">
    <property type="term" value="F:DNA binding"/>
    <property type="evidence" value="ECO:0007669"/>
    <property type="project" value="UniProtKB-KW"/>
</dbReference>
<evidence type="ECO:0000256" key="3">
    <source>
        <dbReference type="ARBA" id="ARBA00022737"/>
    </source>
</evidence>
<gene>
    <name evidence="10" type="ORF">WN944_013130</name>
</gene>
<evidence type="ECO:0000259" key="8">
    <source>
        <dbReference type="PROSITE" id="PS50090"/>
    </source>
</evidence>
<evidence type="ECO:0000259" key="9">
    <source>
        <dbReference type="PROSITE" id="PS51294"/>
    </source>
</evidence>
<keyword evidence="7" id="KW-0539">Nucleus</keyword>
<accession>A0AAP0QNR0</accession>
<comment type="caution">
    <text evidence="10">The sequence shown here is derived from an EMBL/GenBank/DDBJ whole genome shotgun (WGS) entry which is preliminary data.</text>
</comment>
<evidence type="ECO:0000256" key="2">
    <source>
        <dbReference type="ARBA" id="ARBA00022473"/>
    </source>
</evidence>
<keyword evidence="4" id="KW-0805">Transcription regulation</keyword>
<dbReference type="SMART" id="SM00717">
    <property type="entry name" value="SANT"/>
    <property type="match status" value="2"/>
</dbReference>
<sequence length="385" mass="43098">MGRPPCCDKLNVKKGIWSAEEDAKILAYVSKHGACNWTAVPKKAGLRRCGKSCRLRWTNYLRPDLKHESFTPQEEEMIIRLHAAIGSRWSIIAQQLPGRTDNDVKNYWNTKLRKKLTEMGIDPVTHKPFSQILADYGNIGGLPKSGTRIGCLNRDMSKNAFMMQKPEQHESPFQVFSNISSHLMTMVSPNVEPIKDTLLNHYNDHSNSMDLLAQLQAVRLVAEASNNNCATNANESMSPPQIFFNEAGSLSSSSSSSSTCSTAGQEKSPLNFTWEDFLLDDDDAFLSADIPQAQEQEHDTHSMVEFSSKDFTNHTRNVMPQNQNNNETAITQVNTGVDQRMDSGGPSYEVAAASSSFVEAMLDRENDMLLEFPNLLVLDEPHFYN</sequence>
<dbReference type="PANTHER" id="PTHR47994">
    <property type="entry name" value="F14D16.11-RELATED"/>
    <property type="match status" value="1"/>
</dbReference>
<evidence type="ECO:0000256" key="1">
    <source>
        <dbReference type="ARBA" id="ARBA00004123"/>
    </source>
</evidence>
<dbReference type="PROSITE" id="PS50090">
    <property type="entry name" value="MYB_LIKE"/>
    <property type="match status" value="2"/>
</dbReference>
<keyword evidence="6" id="KW-0804">Transcription</keyword>
<protein>
    <submittedName>
        <fullName evidence="10">Uncharacterized protein</fullName>
    </submittedName>
</protein>
<dbReference type="FunFam" id="1.10.10.60:FF:000015">
    <property type="entry name" value="Transcription factor RAX3"/>
    <property type="match status" value="1"/>
</dbReference>
<dbReference type="CDD" id="cd00167">
    <property type="entry name" value="SANT"/>
    <property type="match status" value="2"/>
</dbReference>
<evidence type="ECO:0000256" key="4">
    <source>
        <dbReference type="ARBA" id="ARBA00023015"/>
    </source>
</evidence>
<dbReference type="InterPro" id="IPR001005">
    <property type="entry name" value="SANT/Myb"/>
</dbReference>
<feature type="domain" description="Myb-like" evidence="8">
    <location>
        <begin position="62"/>
        <end position="112"/>
    </location>
</feature>
<keyword evidence="3" id="KW-0677">Repeat</keyword>
<organism evidence="10 11">
    <name type="scientific">Citrus x changshan-huyou</name>
    <dbReference type="NCBI Taxonomy" id="2935761"/>
    <lineage>
        <taxon>Eukaryota</taxon>
        <taxon>Viridiplantae</taxon>
        <taxon>Streptophyta</taxon>
        <taxon>Embryophyta</taxon>
        <taxon>Tracheophyta</taxon>
        <taxon>Spermatophyta</taxon>
        <taxon>Magnoliopsida</taxon>
        <taxon>eudicotyledons</taxon>
        <taxon>Gunneridae</taxon>
        <taxon>Pentapetalae</taxon>
        <taxon>rosids</taxon>
        <taxon>malvids</taxon>
        <taxon>Sapindales</taxon>
        <taxon>Rutaceae</taxon>
        <taxon>Aurantioideae</taxon>
        <taxon>Citrus</taxon>
    </lineage>
</organism>
<dbReference type="InterPro" id="IPR009057">
    <property type="entry name" value="Homeodomain-like_sf"/>
</dbReference>
<feature type="domain" description="HTH myb-type" evidence="9">
    <location>
        <begin position="62"/>
        <end position="116"/>
    </location>
</feature>
<comment type="subcellular location">
    <subcellularLocation>
        <location evidence="1">Nucleus</location>
    </subcellularLocation>
</comment>
<dbReference type="GO" id="GO:0048658">
    <property type="term" value="P:anther wall tapetum development"/>
    <property type="evidence" value="ECO:0007669"/>
    <property type="project" value="UniProtKB-ARBA"/>
</dbReference>
<dbReference type="PROSITE" id="PS51294">
    <property type="entry name" value="HTH_MYB"/>
    <property type="match status" value="2"/>
</dbReference>
<evidence type="ECO:0000256" key="7">
    <source>
        <dbReference type="ARBA" id="ARBA00023242"/>
    </source>
</evidence>
<dbReference type="InterPro" id="IPR015495">
    <property type="entry name" value="Myb_TF_plants"/>
</dbReference>
<dbReference type="Gene3D" id="1.10.10.60">
    <property type="entry name" value="Homeodomain-like"/>
    <property type="match status" value="2"/>
</dbReference>
<proteinExistence type="predicted"/>
<evidence type="ECO:0000313" key="10">
    <source>
        <dbReference type="EMBL" id="KAK9197947.1"/>
    </source>
</evidence>
<keyword evidence="2" id="KW-0217">Developmental protein</keyword>
<dbReference type="Proteomes" id="UP001428341">
    <property type="component" value="Unassembled WGS sequence"/>
</dbReference>
<feature type="domain" description="Myb-like" evidence="8">
    <location>
        <begin position="9"/>
        <end position="61"/>
    </location>
</feature>
<name>A0AAP0QNR0_9ROSI</name>
<keyword evidence="11" id="KW-1185">Reference proteome</keyword>
<reference evidence="10 11" key="1">
    <citation type="submission" date="2024-05" db="EMBL/GenBank/DDBJ databases">
        <title>Haplotype-resolved chromosome-level genome assembly of Huyou (Citrus changshanensis).</title>
        <authorList>
            <person name="Miao C."/>
            <person name="Chen W."/>
            <person name="Wu Y."/>
            <person name="Wang L."/>
            <person name="Zhao S."/>
            <person name="Grierson D."/>
            <person name="Xu C."/>
            <person name="Chen K."/>
        </authorList>
    </citation>
    <scope>NUCLEOTIDE SEQUENCE [LARGE SCALE GENOMIC DNA]</scope>
    <source>
        <strain evidence="10">01-14</strain>
        <tissue evidence="10">Leaf</tissue>
    </source>
</reference>
<dbReference type="FunFam" id="1.10.10.60:FF:000204">
    <property type="entry name" value="transcription factor MYB80"/>
    <property type="match status" value="1"/>
</dbReference>
<dbReference type="GO" id="GO:0005634">
    <property type="term" value="C:nucleus"/>
    <property type="evidence" value="ECO:0007669"/>
    <property type="project" value="UniProtKB-SubCell"/>
</dbReference>
<dbReference type="PANTHER" id="PTHR47994:SF5">
    <property type="entry name" value="F14D16.11-RELATED"/>
    <property type="match status" value="1"/>
</dbReference>
<evidence type="ECO:0000313" key="11">
    <source>
        <dbReference type="Proteomes" id="UP001428341"/>
    </source>
</evidence>
<evidence type="ECO:0000256" key="5">
    <source>
        <dbReference type="ARBA" id="ARBA00023125"/>
    </source>
</evidence>
<feature type="domain" description="HTH myb-type" evidence="9">
    <location>
        <begin position="9"/>
        <end position="61"/>
    </location>
</feature>
<dbReference type="GO" id="GO:0009555">
    <property type="term" value="P:pollen development"/>
    <property type="evidence" value="ECO:0007669"/>
    <property type="project" value="UniProtKB-ARBA"/>
</dbReference>
<dbReference type="SUPFAM" id="SSF46689">
    <property type="entry name" value="Homeodomain-like"/>
    <property type="match status" value="1"/>
</dbReference>
<dbReference type="AlphaFoldDB" id="A0AAP0QNR0"/>
<dbReference type="EMBL" id="JBCGBO010000005">
    <property type="protein sequence ID" value="KAK9197947.1"/>
    <property type="molecule type" value="Genomic_DNA"/>
</dbReference>
<evidence type="ECO:0000256" key="6">
    <source>
        <dbReference type="ARBA" id="ARBA00023163"/>
    </source>
</evidence>
<dbReference type="Pfam" id="PF00249">
    <property type="entry name" value="Myb_DNA-binding"/>
    <property type="match status" value="2"/>
</dbReference>
<dbReference type="InterPro" id="IPR017930">
    <property type="entry name" value="Myb_dom"/>
</dbReference>